<feature type="non-terminal residue" evidence="4">
    <location>
        <position position="1229"/>
    </location>
</feature>
<dbReference type="SMART" id="SM00333">
    <property type="entry name" value="TUDOR"/>
    <property type="match status" value="2"/>
</dbReference>
<dbReference type="Gene3D" id="2.30.30.140">
    <property type="match status" value="2"/>
</dbReference>
<feature type="compositionally biased region" description="Polar residues" evidence="1">
    <location>
        <begin position="281"/>
        <end position="293"/>
    </location>
</feature>
<dbReference type="AlphaFoldDB" id="A0A6P8HSS5"/>
<feature type="region of interest" description="Disordered" evidence="1">
    <location>
        <begin position="266"/>
        <end position="318"/>
    </location>
</feature>
<dbReference type="GeneID" id="116295679"/>
<protein>
    <submittedName>
        <fullName evidence="4">Uncharacterized protein LOC116295679</fullName>
    </submittedName>
</protein>
<sequence length="1229" mass="136478">MPPKKNPLGDARKRLQEKIDSIKEQSDYIIQVLNTTVSNAVDPAVELLNQKERKKFFNKYSQVSQGLEKCLDFLLVLSDSVDNPRDGSDESGSHDDEGDSSDEQKDVKTKTKKDKEDVRCEREVKEFESVKTSTVQEEKPANEEKNMKNQNNLSNNLGSNYTKTESENKGASCASRSSDSTQSRKNQKSLQKSNQKPIQKQIKSGENQLHQNKFSVCDDNSQNMEVDTREGSTKTPQTSINSSSISPLQESAIKRFVPAQVKMPQAYQEEQRKIDDKTGRKSTMQASTLQPSLGGSLPDVSGAGRMSPAQGQKDRQTSTLQHCLGGSQTDVSGAGRKLPAQGQKVVKASRRDSATKVFHLKQYPFTNGQCLEVVVTEVLSPWELWVQPTGNGFNLLMEKMCMQFAKAAASGYKGGLSSPPSVGEYCCARFTIDDTWYRARVVGLHQSEDPMKQTEGRRQRNSSSSSTSSLDNSYPGLEVEVLCIDDGNCERLPLSRLRPLDENLAVVPCQALCCALAGVKPLVQNTVKSQGDSVWKEEAIEWLKNKVSGTKLLAYPRKADEDPLIMVDLYFPPSGRKTSKTKGNDSTLPGLRYSIGNIMVIEGFAQRVDQVTTQPDYSKNTSPRSGFSEGVLSRSCSSISVASLQGCAMPVFEEEEGPVTQSRSVTQDSPVITQAGAITKSCSVIRESFATHGSSVTQRSDSKVEQNVIRGVSPSNTTVANHPQKTHSKTLNQSVKQQQNSNHSKERSTKDPEVKPAVTQLTHNKEMDNVSENNLVVKRESPRHPPDGSSLTGPLDEQQDMDNMCLEDNKKRLYLPSQDQPLLLQVMMADAVSPSEFFVHLVTPEAVLLAELTEDLDSYYKNSDVTSTPIDCRLSIGDYCCSKFTADNMWCRAQVIDVKISSSLGDGPESFCSQDSEAVRADIHVFYIDYGNCEWISMENTRPLLPKFRILPGFAVKCRLAGVRPVVIQDVNTAMLSNEEAPIPREPENLTAEKNAAVPADVDTNQVTPNLPSKSTKPNPGGEVDGRKDKIKEQDGKKDNKEEQVGKEQNKEEQVGKEHNKEEQDGKERKKEEQDGKEHKQEEQSLFKFTSAKYKGKSPKGRRGKKYQKIALDKNVVQRAAGDESGDSEMSDGLVFDWPEEEDERTKKKGEEESALPEKYLLPSPDQELSEHIKPPDTRESIQHEWSEEAIELFKGLTGDDKPLRGVMVPWNARVYQQVYYPTASARDG</sequence>
<dbReference type="InterPro" id="IPR035437">
    <property type="entry name" value="SNase_OB-fold_sf"/>
</dbReference>
<feature type="compositionally biased region" description="Polar residues" evidence="1">
    <location>
        <begin position="233"/>
        <end position="249"/>
    </location>
</feature>
<evidence type="ECO:0000259" key="2">
    <source>
        <dbReference type="PROSITE" id="PS50304"/>
    </source>
</evidence>
<feature type="compositionally biased region" description="Polar residues" evidence="1">
    <location>
        <begin position="197"/>
        <end position="225"/>
    </location>
</feature>
<dbReference type="Proteomes" id="UP000515163">
    <property type="component" value="Unplaced"/>
</dbReference>
<dbReference type="PANTHER" id="PTHR22948">
    <property type="entry name" value="TUDOR DOMAIN CONTAINING PROTEIN"/>
    <property type="match status" value="1"/>
</dbReference>
<feature type="compositionally biased region" description="Low complexity" evidence="1">
    <location>
        <begin position="148"/>
        <end position="160"/>
    </location>
</feature>
<feature type="compositionally biased region" description="Basic and acidic residues" evidence="1">
    <location>
        <begin position="743"/>
        <end position="754"/>
    </location>
</feature>
<reference evidence="4" key="1">
    <citation type="submission" date="2025-08" db="UniProtKB">
        <authorList>
            <consortium name="RefSeq"/>
        </authorList>
    </citation>
    <scope>IDENTIFICATION</scope>
</reference>
<name>A0A6P8HSS5_ACTTE</name>
<dbReference type="PANTHER" id="PTHR22948:SF72">
    <property type="entry name" value="TUDOR DOMAIN-CONTAINING PROTEIN"/>
    <property type="match status" value="1"/>
</dbReference>
<feature type="compositionally biased region" description="Polar residues" evidence="1">
    <location>
        <begin position="1003"/>
        <end position="1018"/>
    </location>
</feature>
<dbReference type="RefSeq" id="XP_031559439.1">
    <property type="nucleotide sequence ID" value="XM_031703579.1"/>
</dbReference>
<feature type="compositionally biased region" description="Basic and acidic residues" evidence="1">
    <location>
        <begin position="136"/>
        <end position="147"/>
    </location>
</feature>
<proteinExistence type="predicted"/>
<dbReference type="Gene3D" id="2.40.50.90">
    <property type="match status" value="1"/>
</dbReference>
<feature type="region of interest" description="Disordered" evidence="1">
    <location>
        <begin position="711"/>
        <end position="798"/>
    </location>
</feature>
<feature type="region of interest" description="Disordered" evidence="1">
    <location>
        <begin position="82"/>
        <end position="249"/>
    </location>
</feature>
<accession>A0A6P8HSS5</accession>
<dbReference type="InterPro" id="IPR002999">
    <property type="entry name" value="Tudor"/>
</dbReference>
<feature type="region of interest" description="Disordered" evidence="1">
    <location>
        <begin position="447"/>
        <end position="473"/>
    </location>
</feature>
<feature type="compositionally biased region" description="Basic and acidic residues" evidence="1">
    <location>
        <begin position="1169"/>
        <end position="1181"/>
    </location>
</feature>
<feature type="compositionally biased region" description="Basic and acidic residues" evidence="1">
    <location>
        <begin position="447"/>
        <end position="458"/>
    </location>
</feature>
<feature type="compositionally biased region" description="Basic and acidic residues" evidence="1">
    <location>
        <begin position="102"/>
        <end position="129"/>
    </location>
</feature>
<dbReference type="KEGG" id="aten:116295679"/>
<dbReference type="SUPFAM" id="SSF63748">
    <property type="entry name" value="Tudor/PWWP/MBT"/>
    <property type="match status" value="2"/>
</dbReference>
<dbReference type="PROSITE" id="PS50304">
    <property type="entry name" value="TUDOR"/>
    <property type="match status" value="2"/>
</dbReference>
<feature type="domain" description="Tudor" evidence="2">
    <location>
        <begin position="873"/>
        <end position="951"/>
    </location>
</feature>
<evidence type="ECO:0000313" key="4">
    <source>
        <dbReference type="RefSeq" id="XP_031559439.1"/>
    </source>
</evidence>
<feature type="domain" description="Tudor" evidence="2">
    <location>
        <begin position="419"/>
        <end position="507"/>
    </location>
</feature>
<feature type="compositionally biased region" description="Basic residues" evidence="1">
    <location>
        <begin position="1094"/>
        <end position="1108"/>
    </location>
</feature>
<dbReference type="Pfam" id="PF00567">
    <property type="entry name" value="TUDOR"/>
    <property type="match status" value="4"/>
</dbReference>
<feature type="compositionally biased region" description="Polar residues" evidence="1">
    <location>
        <begin position="713"/>
        <end position="742"/>
    </location>
</feature>
<evidence type="ECO:0000256" key="1">
    <source>
        <dbReference type="SAM" id="MobiDB-lite"/>
    </source>
</evidence>
<gene>
    <name evidence="4" type="primary">LOC116295679</name>
</gene>
<organism evidence="3 4">
    <name type="scientific">Actinia tenebrosa</name>
    <name type="common">Australian red waratah sea anemone</name>
    <dbReference type="NCBI Taxonomy" id="6105"/>
    <lineage>
        <taxon>Eukaryota</taxon>
        <taxon>Metazoa</taxon>
        <taxon>Cnidaria</taxon>
        <taxon>Anthozoa</taxon>
        <taxon>Hexacorallia</taxon>
        <taxon>Actiniaria</taxon>
        <taxon>Actiniidae</taxon>
        <taxon>Actinia</taxon>
    </lineage>
</organism>
<feature type="compositionally biased region" description="Basic and acidic residues" evidence="1">
    <location>
        <begin position="777"/>
        <end position="786"/>
    </location>
</feature>
<dbReference type="InterPro" id="IPR050621">
    <property type="entry name" value="Tudor_domain_containing"/>
</dbReference>
<feature type="compositionally biased region" description="Basic and acidic residues" evidence="1">
    <location>
        <begin position="82"/>
        <end position="95"/>
    </location>
</feature>
<feature type="region of interest" description="Disordered" evidence="1">
    <location>
        <begin position="998"/>
        <end position="1181"/>
    </location>
</feature>
<dbReference type="InParanoid" id="A0A6P8HSS5"/>
<evidence type="ECO:0000313" key="3">
    <source>
        <dbReference type="Proteomes" id="UP000515163"/>
    </source>
</evidence>
<feature type="compositionally biased region" description="Basic and acidic residues" evidence="1">
    <location>
        <begin position="269"/>
        <end position="279"/>
    </location>
</feature>
<keyword evidence="3" id="KW-1185">Reference proteome</keyword>
<feature type="compositionally biased region" description="Basic and acidic residues" evidence="1">
    <location>
        <begin position="1024"/>
        <end position="1085"/>
    </location>
</feature>
<dbReference type="OrthoDB" id="6022128at2759"/>